<dbReference type="PANTHER" id="PTHR45964:SF5">
    <property type="entry name" value="WSCD FAMILY MEMBER CG9164"/>
    <property type="match status" value="1"/>
</dbReference>
<reference evidence="5 6" key="1">
    <citation type="submission" date="2020-06" db="EMBL/GenBank/DDBJ databases">
        <authorList>
            <person name="Li R."/>
            <person name="Bekaert M."/>
        </authorList>
    </citation>
    <scope>NUCLEOTIDE SEQUENCE [LARGE SCALE GENOMIC DNA]</scope>
    <source>
        <strain evidence="6">wild</strain>
    </source>
</reference>
<dbReference type="Pfam" id="PF01822">
    <property type="entry name" value="WSC"/>
    <property type="match status" value="1"/>
</dbReference>
<keyword evidence="3" id="KW-0732">Signal</keyword>
<dbReference type="AlphaFoldDB" id="A0A6J8EGP1"/>
<feature type="chain" id="PRO_5026762602" description="WSC domain-containing protein" evidence="3">
    <location>
        <begin position="25"/>
        <end position="597"/>
    </location>
</feature>
<dbReference type="Proteomes" id="UP000507470">
    <property type="component" value="Unassembled WGS sequence"/>
</dbReference>
<evidence type="ECO:0000256" key="1">
    <source>
        <dbReference type="ARBA" id="ARBA00022737"/>
    </source>
</evidence>
<dbReference type="OrthoDB" id="6071159at2759"/>
<evidence type="ECO:0000313" key="5">
    <source>
        <dbReference type="EMBL" id="CAC5419478.1"/>
    </source>
</evidence>
<dbReference type="SMART" id="SM00321">
    <property type="entry name" value="WSC"/>
    <property type="match status" value="1"/>
</dbReference>
<dbReference type="PANTHER" id="PTHR45964">
    <property type="entry name" value="WSCD FAMILY MEMBER CG9164"/>
    <property type="match status" value="1"/>
</dbReference>
<feature type="signal peptide" evidence="3">
    <location>
        <begin position="1"/>
        <end position="24"/>
    </location>
</feature>
<evidence type="ECO:0000313" key="6">
    <source>
        <dbReference type="Proteomes" id="UP000507470"/>
    </source>
</evidence>
<protein>
    <recommendedName>
        <fullName evidence="4">WSC domain-containing protein</fullName>
    </recommendedName>
</protein>
<keyword evidence="6" id="KW-1185">Reference proteome</keyword>
<sequence>MVHVWNDLILCLLLKLFKLSIVTSEFTTIVHIIPGDEVFLNCSETSSIIIRNVSVQNIGKCESNQCYLTGHDLDMIKGCEGSSGCYVNVSLLTSTCLWEDRHFNMSYVCLPEVSYEYVGCYVDDNDRVLGEYHKNRDFLSWPMSAEICFEKCTENWGEDDYFGTQYEYQCFCGNGGKLGSAPYINKNESECDMTCRQNPNEKCGGRWRNSVYRIIKREFKYEFLNIEQEHTINGCKTSQLKEDSLCITLDTSYKKQDVDYICNDIGNNLHKFCITEHPNENCVFNLFNILEEVDEWQPSKAISIEYVCEGTLDYTRVSKMPRQTSKDTTDTGTVVGIVVGSVLFLCIVFVGICIGRRFVFCTKSKEKFRNNPETNDYIGNLDIALPQAVTPARHVQYEYLNAQSRNRSTHKYSSTNIHLQNIDDKYDYAKNIVTNSSKTSDDKTSTPTYVVLQDDSYKRNSEANSDEYAVVDPTAELSFKQTPKATTQGPENYMILDPNQTGFNRSKFPNADQAYELAKPIHDTKDQKNDLYALSPEGNYDNAGITSHHKDQDTIYNHAVDNVYDSASRGLNIARTEDTYDHFFGQETEDEYNISMH</sequence>
<name>A0A6J8EGP1_MYTCO</name>
<dbReference type="PROSITE" id="PS51212">
    <property type="entry name" value="WSC"/>
    <property type="match status" value="1"/>
</dbReference>
<feature type="domain" description="WSC" evidence="4">
    <location>
        <begin position="114"/>
        <end position="215"/>
    </location>
</feature>
<organism evidence="5 6">
    <name type="scientific">Mytilus coruscus</name>
    <name type="common">Sea mussel</name>
    <dbReference type="NCBI Taxonomy" id="42192"/>
    <lineage>
        <taxon>Eukaryota</taxon>
        <taxon>Metazoa</taxon>
        <taxon>Spiralia</taxon>
        <taxon>Lophotrochozoa</taxon>
        <taxon>Mollusca</taxon>
        <taxon>Bivalvia</taxon>
        <taxon>Autobranchia</taxon>
        <taxon>Pteriomorphia</taxon>
        <taxon>Mytilida</taxon>
        <taxon>Mytiloidea</taxon>
        <taxon>Mytilidae</taxon>
        <taxon>Mytilinae</taxon>
        <taxon>Mytilus</taxon>
    </lineage>
</organism>
<keyword evidence="2" id="KW-0472">Membrane</keyword>
<dbReference type="EMBL" id="CACVKT020009032">
    <property type="protein sequence ID" value="CAC5419478.1"/>
    <property type="molecule type" value="Genomic_DNA"/>
</dbReference>
<feature type="transmembrane region" description="Helical" evidence="2">
    <location>
        <begin position="334"/>
        <end position="359"/>
    </location>
</feature>
<keyword evidence="2" id="KW-1133">Transmembrane helix</keyword>
<dbReference type="InterPro" id="IPR002889">
    <property type="entry name" value="WSC_carb-bd"/>
</dbReference>
<gene>
    <name evidence="5" type="ORF">MCOR_51808</name>
</gene>
<accession>A0A6J8EGP1</accession>
<keyword evidence="2" id="KW-0812">Transmembrane</keyword>
<evidence type="ECO:0000259" key="4">
    <source>
        <dbReference type="PROSITE" id="PS51212"/>
    </source>
</evidence>
<proteinExistence type="predicted"/>
<evidence type="ECO:0000256" key="2">
    <source>
        <dbReference type="SAM" id="Phobius"/>
    </source>
</evidence>
<keyword evidence="1" id="KW-0677">Repeat</keyword>
<evidence type="ECO:0000256" key="3">
    <source>
        <dbReference type="SAM" id="SignalP"/>
    </source>
</evidence>
<dbReference type="InterPro" id="IPR051589">
    <property type="entry name" value="Sialate-O-sulfotransferase"/>
</dbReference>